<dbReference type="Gene3D" id="3.30.300.30">
    <property type="match status" value="1"/>
</dbReference>
<dbReference type="InterPro" id="IPR050237">
    <property type="entry name" value="ATP-dep_AMP-bd_enzyme"/>
</dbReference>
<dbReference type="InterPro" id="IPR025110">
    <property type="entry name" value="AMP-bd_C"/>
</dbReference>
<reference evidence="4" key="1">
    <citation type="submission" date="2016-10" db="EMBL/GenBank/DDBJ databases">
        <authorList>
            <person name="Varghese N."/>
            <person name="Submissions S."/>
        </authorList>
    </citation>
    <scope>NUCLEOTIDE SEQUENCE [LARGE SCALE GENOMIC DNA]</scope>
    <source>
        <strain evidence="4">BL36</strain>
    </source>
</reference>
<dbReference type="PANTHER" id="PTHR43767">
    <property type="entry name" value="LONG-CHAIN-FATTY-ACID--COA LIGASE"/>
    <property type="match status" value="1"/>
</dbReference>
<keyword evidence="4" id="KW-1185">Reference proteome</keyword>
<evidence type="ECO:0000313" key="3">
    <source>
        <dbReference type="EMBL" id="SFL26653.1"/>
    </source>
</evidence>
<protein>
    <submittedName>
        <fullName evidence="3">Long-chain acyl-CoA synthetase</fullName>
    </submittedName>
</protein>
<dbReference type="Proteomes" id="UP000199048">
    <property type="component" value="Unassembled WGS sequence"/>
</dbReference>
<sequence>MSLDPRLPAGWPALSFREAEARLTAPGAPFAIATVPIRGVPTRIWTTAPPTLRDLFRIAQGHRDKTFVVYRDERVTFAGFARAATALAHALAAAGIGKGDRVAIALRNLPEWPVCYYGALLAGAIATPLNAWWTGPELAYALQHSGARVLIADGARFERIAPHLAECPALERIFVTRMEPDDRATPLSAVIGPVADWAALPDRSPPDIALDPEDDATLFYTSGTTGRPKGAVGTHRAAATTVMAYPYSASRSALRRGETPPRPDPSAPQRAALLVIPLFHVTGCHASLGAALYGGHRLVMMHRWDAVEALDLIDREGCTGAGGVPTIAWQLATAAREAGRPLPSLESVTYGGAPAAGDLVRALGEAFPKAIPATGWGMTETSATFTHHQGEDYLAHPESCGPPLPVCEVRILDPLGQDLPPGSVGELCVKGPNLVRGYWDDPAATAEVFSEGWLRTGDLARADDESFLTIVDRIKDMLIRGGENIYCCEVENALYAHPDVIDAVVLPVPHPTLGEEPGAIVALAEGARTGPEEIRAFAAERLAAFKVPVRVVVWDGLLPRNPAGKILRASLRTVFAETSAQNGSPSSSGR</sequence>
<name>A0A1I4GAT6_9HYPH</name>
<dbReference type="Gene3D" id="2.30.38.10">
    <property type="entry name" value="Luciferase, Domain 3"/>
    <property type="match status" value="1"/>
</dbReference>
<feature type="domain" description="AMP-binding enzyme C-terminal" evidence="2">
    <location>
        <begin position="489"/>
        <end position="565"/>
    </location>
</feature>
<dbReference type="EMBL" id="FOTK01000002">
    <property type="protein sequence ID" value="SFL26653.1"/>
    <property type="molecule type" value="Genomic_DNA"/>
</dbReference>
<evidence type="ECO:0000313" key="4">
    <source>
        <dbReference type="Proteomes" id="UP000199048"/>
    </source>
</evidence>
<gene>
    <name evidence="3" type="ORF">SAMN05192568_1002284</name>
</gene>
<dbReference type="STRING" id="582667.SAMN05192568_1002284"/>
<accession>A0A1I4GAT6</accession>
<dbReference type="SUPFAM" id="SSF56801">
    <property type="entry name" value="Acetyl-CoA synthetase-like"/>
    <property type="match status" value="1"/>
</dbReference>
<dbReference type="Gene3D" id="3.40.50.980">
    <property type="match status" value="2"/>
</dbReference>
<dbReference type="PROSITE" id="PS00455">
    <property type="entry name" value="AMP_BINDING"/>
    <property type="match status" value="1"/>
</dbReference>
<dbReference type="Pfam" id="PF13193">
    <property type="entry name" value="AMP-binding_C"/>
    <property type="match status" value="1"/>
</dbReference>
<dbReference type="OrthoDB" id="9803968at2"/>
<dbReference type="InterPro" id="IPR000873">
    <property type="entry name" value="AMP-dep_synth/lig_dom"/>
</dbReference>
<evidence type="ECO:0000259" key="2">
    <source>
        <dbReference type="Pfam" id="PF13193"/>
    </source>
</evidence>
<dbReference type="GO" id="GO:0016877">
    <property type="term" value="F:ligase activity, forming carbon-sulfur bonds"/>
    <property type="evidence" value="ECO:0007669"/>
    <property type="project" value="UniProtKB-ARBA"/>
</dbReference>
<dbReference type="InterPro" id="IPR020845">
    <property type="entry name" value="AMP-binding_CS"/>
</dbReference>
<dbReference type="InterPro" id="IPR045851">
    <property type="entry name" value="AMP-bd_C_sf"/>
</dbReference>
<dbReference type="Pfam" id="PF00501">
    <property type="entry name" value="AMP-binding"/>
    <property type="match status" value="1"/>
</dbReference>
<dbReference type="PANTHER" id="PTHR43767:SF7">
    <property type="entry name" value="MEDIUM_LONG-CHAIN-FATTY-ACID--COA LIGASE FADD8"/>
    <property type="match status" value="1"/>
</dbReference>
<dbReference type="RefSeq" id="WP_092037239.1">
    <property type="nucleotide sequence ID" value="NZ_FOTK01000002.1"/>
</dbReference>
<organism evidence="3 4">
    <name type="scientific">Methylobacterium pseudosasicola</name>
    <dbReference type="NCBI Taxonomy" id="582667"/>
    <lineage>
        <taxon>Bacteria</taxon>
        <taxon>Pseudomonadati</taxon>
        <taxon>Pseudomonadota</taxon>
        <taxon>Alphaproteobacteria</taxon>
        <taxon>Hyphomicrobiales</taxon>
        <taxon>Methylobacteriaceae</taxon>
        <taxon>Methylobacterium</taxon>
    </lineage>
</organism>
<dbReference type="AlphaFoldDB" id="A0A1I4GAT6"/>
<evidence type="ECO:0000259" key="1">
    <source>
        <dbReference type="Pfam" id="PF00501"/>
    </source>
</evidence>
<proteinExistence type="predicted"/>
<feature type="domain" description="AMP-dependent synthetase/ligase" evidence="1">
    <location>
        <begin position="57"/>
        <end position="439"/>
    </location>
</feature>